<keyword evidence="5 7" id="KW-1133">Transmembrane helix</keyword>
<evidence type="ECO:0000256" key="7">
    <source>
        <dbReference type="SAM" id="Phobius"/>
    </source>
</evidence>
<feature type="transmembrane region" description="Helical" evidence="7">
    <location>
        <begin position="228"/>
        <end position="246"/>
    </location>
</feature>
<dbReference type="NCBIfam" id="TIGR00711">
    <property type="entry name" value="efflux_EmrB"/>
    <property type="match status" value="1"/>
</dbReference>
<dbReference type="InterPro" id="IPR011701">
    <property type="entry name" value="MFS"/>
</dbReference>
<feature type="transmembrane region" description="Helical" evidence="7">
    <location>
        <begin position="397"/>
        <end position="420"/>
    </location>
</feature>
<dbReference type="PANTHER" id="PTHR42718">
    <property type="entry name" value="MAJOR FACILITATOR SUPERFAMILY MULTIDRUG TRANSPORTER MFSC"/>
    <property type="match status" value="1"/>
</dbReference>
<dbReference type="Pfam" id="PF07690">
    <property type="entry name" value="MFS_1"/>
    <property type="match status" value="2"/>
</dbReference>
<evidence type="ECO:0000259" key="8">
    <source>
        <dbReference type="PROSITE" id="PS50850"/>
    </source>
</evidence>
<proteinExistence type="predicted"/>
<feature type="transmembrane region" description="Helical" evidence="7">
    <location>
        <begin position="357"/>
        <end position="376"/>
    </location>
</feature>
<feature type="transmembrane region" description="Helical" evidence="7">
    <location>
        <begin position="168"/>
        <end position="190"/>
    </location>
</feature>
<dbReference type="PRINTS" id="PR01036">
    <property type="entry name" value="TCRTETB"/>
</dbReference>
<dbReference type="Gene3D" id="1.20.1720.10">
    <property type="entry name" value="Multidrug resistance protein D"/>
    <property type="match status" value="1"/>
</dbReference>
<evidence type="ECO:0000313" key="10">
    <source>
        <dbReference type="Proteomes" id="UP000653156"/>
    </source>
</evidence>
<evidence type="ECO:0000256" key="4">
    <source>
        <dbReference type="ARBA" id="ARBA00022692"/>
    </source>
</evidence>
<dbReference type="CDD" id="cd17503">
    <property type="entry name" value="MFS_LmrB_MDR_like"/>
    <property type="match status" value="1"/>
</dbReference>
<dbReference type="KEGG" id="ptes:JQU52_12170"/>
<keyword evidence="6 7" id="KW-0472">Membrane</keyword>
<evidence type="ECO:0000313" key="9">
    <source>
        <dbReference type="EMBL" id="QRQ83369.1"/>
    </source>
</evidence>
<feature type="transmembrane region" description="Helical" evidence="7">
    <location>
        <begin position="302"/>
        <end position="321"/>
    </location>
</feature>
<dbReference type="Proteomes" id="UP000653156">
    <property type="component" value="Chromosome"/>
</dbReference>
<evidence type="ECO:0000256" key="5">
    <source>
        <dbReference type="ARBA" id="ARBA00022989"/>
    </source>
</evidence>
<dbReference type="Gene3D" id="1.20.1250.20">
    <property type="entry name" value="MFS general substrate transporter like domains"/>
    <property type="match status" value="1"/>
</dbReference>
<dbReference type="InterPro" id="IPR036259">
    <property type="entry name" value="MFS_trans_sf"/>
</dbReference>
<evidence type="ECO:0000256" key="3">
    <source>
        <dbReference type="ARBA" id="ARBA00022475"/>
    </source>
</evidence>
<feature type="transmembrane region" description="Helical" evidence="7">
    <location>
        <begin position="432"/>
        <end position="452"/>
    </location>
</feature>
<dbReference type="InterPro" id="IPR020846">
    <property type="entry name" value="MFS_dom"/>
</dbReference>
<feature type="transmembrane region" description="Helical" evidence="7">
    <location>
        <begin position="55"/>
        <end position="75"/>
    </location>
</feature>
<feature type="domain" description="Major facilitator superfamily (MFS) profile" evidence="8">
    <location>
        <begin position="16"/>
        <end position="459"/>
    </location>
</feature>
<reference evidence="9" key="1">
    <citation type="submission" date="2021-02" db="EMBL/GenBank/DDBJ databases">
        <title>Neisseriaceae sp. 26B isolated from the cloaca of a Common Toad-headed Turtle (Mesoclemmys nasuta).</title>
        <authorList>
            <person name="Spergser J."/>
            <person name="Busse H.-J."/>
        </authorList>
    </citation>
    <scope>NUCLEOTIDE SEQUENCE</scope>
    <source>
        <strain evidence="9">26B</strain>
    </source>
</reference>
<dbReference type="PANTHER" id="PTHR42718:SF46">
    <property type="entry name" value="BLR6921 PROTEIN"/>
    <property type="match status" value="1"/>
</dbReference>
<dbReference type="GO" id="GO:0022857">
    <property type="term" value="F:transmembrane transporter activity"/>
    <property type="evidence" value="ECO:0007669"/>
    <property type="project" value="InterPro"/>
</dbReference>
<evidence type="ECO:0000256" key="2">
    <source>
        <dbReference type="ARBA" id="ARBA00022448"/>
    </source>
</evidence>
<keyword evidence="4 7" id="KW-0812">Transmembrane</keyword>
<feature type="transmembrane region" description="Helical" evidence="7">
    <location>
        <begin position="140"/>
        <end position="162"/>
    </location>
</feature>
<organism evidence="9 10">
    <name type="scientific">Paralysiella testudinis</name>
    <dbReference type="NCBI Taxonomy" id="2809020"/>
    <lineage>
        <taxon>Bacteria</taxon>
        <taxon>Pseudomonadati</taxon>
        <taxon>Pseudomonadota</taxon>
        <taxon>Betaproteobacteria</taxon>
        <taxon>Neisseriales</taxon>
        <taxon>Neisseriaceae</taxon>
        <taxon>Paralysiella</taxon>
    </lineage>
</organism>
<feature type="transmembrane region" description="Helical" evidence="7">
    <location>
        <begin position="82"/>
        <end position="101"/>
    </location>
</feature>
<feature type="transmembrane region" description="Helical" evidence="7">
    <location>
        <begin position="275"/>
        <end position="296"/>
    </location>
</feature>
<feature type="transmembrane region" description="Helical" evidence="7">
    <location>
        <begin position="202"/>
        <end position="222"/>
    </location>
</feature>
<name>A0A892ZRI4_9NEIS</name>
<dbReference type="RefSeq" id="WP_230340581.1">
    <property type="nucleotide sequence ID" value="NZ_CP069798.1"/>
</dbReference>
<dbReference type="GO" id="GO:0005886">
    <property type="term" value="C:plasma membrane"/>
    <property type="evidence" value="ECO:0007669"/>
    <property type="project" value="UniProtKB-SubCell"/>
</dbReference>
<feature type="transmembrane region" description="Helical" evidence="7">
    <location>
        <begin position="333"/>
        <end position="351"/>
    </location>
</feature>
<dbReference type="SUPFAM" id="SSF103473">
    <property type="entry name" value="MFS general substrate transporter"/>
    <property type="match status" value="1"/>
</dbReference>
<dbReference type="EMBL" id="CP069798">
    <property type="protein sequence ID" value="QRQ83369.1"/>
    <property type="molecule type" value="Genomic_DNA"/>
</dbReference>
<sequence length="472" mass="50623">MNTLPAAPLPTPSRWLPLLLAIAIFMQMLDATILNTALPKMAADLGESPLNMQSAIIAYALTLAIMMPLSGFLADRYGTRKLFLGAMVVFMVGSVLCAAASSLNMLVVARVIQGMGGAMLTPVARLTMMRAYDKSQLLNVINYAVMPALIGPVLGPVVGGYLVDYASWHWIFLLNVPIGLLGLVFALRIMPDFNAPGGHFDAIGFALFGAAAFGLSFAFELITHPGAQLFSILMALCGIAALALYWRHALHSREPLYGLDLLSVRTFRIGLVGNLFSRLGMSALPFLLPLLLQVAFGYPASVAGWMLAPLALAAIAAKPAIKPLMSRFGYRRILVANTRLIGILIMCLALPSADTPLWLLLPLLFALGAANSLQFSGMNTLTIADLRSRQASSGSSLMGVNQQLAISFGIAIGALLLQSFSHLNQGHSLHNAFRYTFVLVGLMTFASSWVFARLHPHDGDNLVHKVADDHPA</sequence>
<dbReference type="AlphaFoldDB" id="A0A892ZRI4"/>
<dbReference type="InterPro" id="IPR004638">
    <property type="entry name" value="EmrB-like"/>
</dbReference>
<accession>A0A892ZRI4</accession>
<keyword evidence="3" id="KW-1003">Cell membrane</keyword>
<keyword evidence="10" id="KW-1185">Reference proteome</keyword>
<comment type="subcellular location">
    <subcellularLocation>
        <location evidence="1">Cell membrane</location>
        <topology evidence="1">Multi-pass membrane protein</topology>
    </subcellularLocation>
</comment>
<gene>
    <name evidence="9" type="ORF">JQU52_12170</name>
</gene>
<keyword evidence="2" id="KW-0813">Transport</keyword>
<protein>
    <submittedName>
        <fullName evidence="9">DHA2 family efflux MFS transporter permease subunit</fullName>
    </submittedName>
</protein>
<evidence type="ECO:0000256" key="6">
    <source>
        <dbReference type="ARBA" id="ARBA00023136"/>
    </source>
</evidence>
<dbReference type="PROSITE" id="PS50850">
    <property type="entry name" value="MFS"/>
    <property type="match status" value="1"/>
</dbReference>
<evidence type="ECO:0000256" key="1">
    <source>
        <dbReference type="ARBA" id="ARBA00004651"/>
    </source>
</evidence>